<evidence type="ECO:0000256" key="1">
    <source>
        <dbReference type="SAM" id="MobiDB-lite"/>
    </source>
</evidence>
<dbReference type="EMBL" id="JABVXQ010000013">
    <property type="protein sequence ID" value="KAF6082001.1"/>
    <property type="molecule type" value="Genomic_DNA"/>
</dbReference>
<sequence>MQVGRKRLDPQLRRFPARGCRHEGRRLRFIRSENSFLAKEGTYASSSAPWRQSPPASAPGSWELQEARGREGRAEGTSAGVFLAWEAGAPRLWAWGQTVRGPVGLTPWREQPCTAAQSTGPISLLVLFAASAGRALGPVSFANRPRSKPHS</sequence>
<proteinExistence type="predicted"/>
<feature type="region of interest" description="Disordered" evidence="1">
    <location>
        <begin position="43"/>
        <end position="75"/>
    </location>
</feature>
<name>A0A834DJ48_9CHIR</name>
<protein>
    <submittedName>
        <fullName evidence="2">Uncharacterized protein</fullName>
    </submittedName>
</protein>
<gene>
    <name evidence="2" type="ORF">HJG60_008969</name>
</gene>
<accession>A0A834DJ48</accession>
<evidence type="ECO:0000313" key="3">
    <source>
        <dbReference type="Proteomes" id="UP000664940"/>
    </source>
</evidence>
<dbReference type="AlphaFoldDB" id="A0A834DJ48"/>
<dbReference type="Proteomes" id="UP000664940">
    <property type="component" value="Unassembled WGS sequence"/>
</dbReference>
<organism evidence="2 3">
    <name type="scientific">Phyllostomus discolor</name>
    <name type="common">pale spear-nosed bat</name>
    <dbReference type="NCBI Taxonomy" id="89673"/>
    <lineage>
        <taxon>Eukaryota</taxon>
        <taxon>Metazoa</taxon>
        <taxon>Chordata</taxon>
        <taxon>Craniata</taxon>
        <taxon>Vertebrata</taxon>
        <taxon>Euteleostomi</taxon>
        <taxon>Mammalia</taxon>
        <taxon>Eutheria</taxon>
        <taxon>Laurasiatheria</taxon>
        <taxon>Chiroptera</taxon>
        <taxon>Yangochiroptera</taxon>
        <taxon>Phyllostomidae</taxon>
        <taxon>Phyllostominae</taxon>
        <taxon>Phyllostomus</taxon>
    </lineage>
</organism>
<comment type="caution">
    <text evidence="2">The sequence shown here is derived from an EMBL/GenBank/DDBJ whole genome shotgun (WGS) entry which is preliminary data.</text>
</comment>
<feature type="compositionally biased region" description="Basic and acidic residues" evidence="1">
    <location>
        <begin position="65"/>
        <end position="74"/>
    </location>
</feature>
<reference evidence="2 3" key="1">
    <citation type="journal article" date="2020" name="Nature">
        <title>Six reference-quality genomes reveal evolution of bat adaptations.</title>
        <authorList>
            <person name="Jebb D."/>
            <person name="Huang Z."/>
            <person name="Pippel M."/>
            <person name="Hughes G.M."/>
            <person name="Lavrichenko K."/>
            <person name="Devanna P."/>
            <person name="Winkler S."/>
            <person name="Jermiin L.S."/>
            <person name="Skirmuntt E.C."/>
            <person name="Katzourakis A."/>
            <person name="Burkitt-Gray L."/>
            <person name="Ray D.A."/>
            <person name="Sullivan K.A.M."/>
            <person name="Roscito J.G."/>
            <person name="Kirilenko B.M."/>
            <person name="Davalos L.M."/>
            <person name="Corthals A.P."/>
            <person name="Power M.L."/>
            <person name="Jones G."/>
            <person name="Ransome R.D."/>
            <person name="Dechmann D.K.N."/>
            <person name="Locatelli A.G."/>
            <person name="Puechmaille S.J."/>
            <person name="Fedrigo O."/>
            <person name="Jarvis E.D."/>
            <person name="Hiller M."/>
            <person name="Vernes S.C."/>
            <person name="Myers E.W."/>
            <person name="Teeling E.C."/>
        </authorList>
    </citation>
    <scope>NUCLEOTIDE SEQUENCE [LARGE SCALE GENOMIC DNA]</scope>
    <source>
        <strain evidence="2">Bat1K_MPI-CBG_1</strain>
    </source>
</reference>
<evidence type="ECO:0000313" key="2">
    <source>
        <dbReference type="EMBL" id="KAF6082001.1"/>
    </source>
</evidence>